<dbReference type="HOGENOM" id="CLU_2224220_0_0_1"/>
<dbReference type="EMBL" id="KN833090">
    <property type="protein sequence ID" value="KIM73189.1"/>
    <property type="molecule type" value="Genomic_DNA"/>
</dbReference>
<accession>A0A0C3EZ23</accession>
<proteinExistence type="predicted"/>
<name>A0A0C3EZ23_PILCF</name>
<reference evidence="2" key="2">
    <citation type="submission" date="2015-01" db="EMBL/GenBank/DDBJ databases">
        <title>Evolutionary Origins and Diversification of the Mycorrhizal Mutualists.</title>
        <authorList>
            <consortium name="DOE Joint Genome Institute"/>
            <consortium name="Mycorrhizal Genomics Consortium"/>
            <person name="Kohler A."/>
            <person name="Kuo A."/>
            <person name="Nagy L.G."/>
            <person name="Floudas D."/>
            <person name="Copeland A."/>
            <person name="Barry K.W."/>
            <person name="Cichocki N."/>
            <person name="Veneault-Fourrey C."/>
            <person name="LaButti K."/>
            <person name="Lindquist E.A."/>
            <person name="Lipzen A."/>
            <person name="Lundell T."/>
            <person name="Morin E."/>
            <person name="Murat C."/>
            <person name="Riley R."/>
            <person name="Ohm R."/>
            <person name="Sun H."/>
            <person name="Tunlid A."/>
            <person name="Henrissat B."/>
            <person name="Grigoriev I.V."/>
            <person name="Hibbett D.S."/>
            <person name="Martin F."/>
        </authorList>
    </citation>
    <scope>NUCLEOTIDE SEQUENCE [LARGE SCALE GENOMIC DNA]</scope>
    <source>
        <strain evidence="2">F 1598</strain>
    </source>
</reference>
<dbReference type="InParanoid" id="A0A0C3EZ23"/>
<dbReference type="Proteomes" id="UP000054166">
    <property type="component" value="Unassembled WGS sequence"/>
</dbReference>
<dbReference type="OrthoDB" id="2688393at2759"/>
<evidence type="ECO:0000313" key="2">
    <source>
        <dbReference type="Proteomes" id="UP000054166"/>
    </source>
</evidence>
<organism evidence="1 2">
    <name type="scientific">Piloderma croceum (strain F 1598)</name>
    <dbReference type="NCBI Taxonomy" id="765440"/>
    <lineage>
        <taxon>Eukaryota</taxon>
        <taxon>Fungi</taxon>
        <taxon>Dikarya</taxon>
        <taxon>Basidiomycota</taxon>
        <taxon>Agaricomycotina</taxon>
        <taxon>Agaricomycetes</taxon>
        <taxon>Agaricomycetidae</taxon>
        <taxon>Atheliales</taxon>
        <taxon>Atheliaceae</taxon>
        <taxon>Piloderma</taxon>
    </lineage>
</organism>
<sequence>MRAIDDFLNLELIRGTSVSFCTAKELRNRAEMLPQGPQWKCKPWPTRNPTKQPINLFYRNIWPFSGLQDSRETCQDLWRVDEWECSMGNAGETPKRRHSPRHNLIF</sequence>
<protein>
    <submittedName>
        <fullName evidence="1">Uncharacterized protein</fullName>
    </submittedName>
</protein>
<evidence type="ECO:0000313" key="1">
    <source>
        <dbReference type="EMBL" id="KIM73189.1"/>
    </source>
</evidence>
<keyword evidence="2" id="KW-1185">Reference proteome</keyword>
<reference evidence="1 2" key="1">
    <citation type="submission" date="2014-04" db="EMBL/GenBank/DDBJ databases">
        <authorList>
            <consortium name="DOE Joint Genome Institute"/>
            <person name="Kuo A."/>
            <person name="Tarkka M."/>
            <person name="Buscot F."/>
            <person name="Kohler A."/>
            <person name="Nagy L.G."/>
            <person name="Floudas D."/>
            <person name="Copeland A."/>
            <person name="Barry K.W."/>
            <person name="Cichocki N."/>
            <person name="Veneault-Fourrey C."/>
            <person name="LaButti K."/>
            <person name="Lindquist E.A."/>
            <person name="Lipzen A."/>
            <person name="Lundell T."/>
            <person name="Morin E."/>
            <person name="Murat C."/>
            <person name="Sun H."/>
            <person name="Tunlid A."/>
            <person name="Henrissat B."/>
            <person name="Grigoriev I.V."/>
            <person name="Hibbett D.S."/>
            <person name="Martin F."/>
            <person name="Nordberg H.P."/>
            <person name="Cantor M.N."/>
            <person name="Hua S.X."/>
        </authorList>
    </citation>
    <scope>NUCLEOTIDE SEQUENCE [LARGE SCALE GENOMIC DNA]</scope>
    <source>
        <strain evidence="1 2">F 1598</strain>
    </source>
</reference>
<gene>
    <name evidence="1" type="ORF">PILCRDRAFT_731936</name>
</gene>
<dbReference type="AlphaFoldDB" id="A0A0C3EZ23"/>